<dbReference type="Proteomes" id="UP000196594">
    <property type="component" value="Unassembled WGS sequence"/>
</dbReference>
<keyword evidence="1" id="KW-0472">Membrane</keyword>
<keyword evidence="1" id="KW-0812">Transmembrane</keyword>
<keyword evidence="3" id="KW-1185">Reference proteome</keyword>
<protein>
    <recommendedName>
        <fullName evidence="4">DUF4030 domain-containing protein</fullName>
    </recommendedName>
</protein>
<reference evidence="2 3" key="1">
    <citation type="journal article" date="2017" name="Int. J. Syst. Evol. Microbiol.">
        <title>Solibacillus kalamii sp. nov., isolated from a high-efficiency particulate arrestance filter system used in the International Space Station.</title>
        <authorList>
            <person name="Checinska Sielaff A."/>
            <person name="Kumar R.M."/>
            <person name="Pal D."/>
            <person name="Mayilraj S."/>
            <person name="Venkateswaran K."/>
        </authorList>
    </citation>
    <scope>NUCLEOTIDE SEQUENCE [LARGE SCALE GENOMIC DNA]</scope>
    <source>
        <strain evidence="2 3">ISSFR-015</strain>
    </source>
</reference>
<sequence>MSKRILITAGIFIVGITSFNLLNIPFLFDSSKEKIEELEPLNTIEDSILKKLMVKLHKKYVGVDVKTTPNKELVIQVVGDEKYLKSVQIDIEFIAKGVIKNTELEDYIIVFERWDWIGDTDEIINKEHQLILKMLMKGLRNYQVVDHISIDTQQIIIVHTSIKDLDKNARKVALEIEEKANEILHSEKLNSVSNIDTYKFKVKMNGKVIN</sequence>
<keyword evidence="1" id="KW-1133">Transmembrane helix</keyword>
<evidence type="ECO:0000256" key="1">
    <source>
        <dbReference type="SAM" id="Phobius"/>
    </source>
</evidence>
<feature type="transmembrane region" description="Helical" evidence="1">
    <location>
        <begin position="6"/>
        <end position="28"/>
    </location>
</feature>
<evidence type="ECO:0008006" key="4">
    <source>
        <dbReference type="Google" id="ProtNLM"/>
    </source>
</evidence>
<name>A0ABX3ZGD3_9BACL</name>
<evidence type="ECO:0000313" key="2">
    <source>
        <dbReference type="EMBL" id="OUZ38628.1"/>
    </source>
</evidence>
<gene>
    <name evidence="2" type="ORF">CBM15_10950</name>
</gene>
<comment type="caution">
    <text evidence="2">The sequence shown here is derived from an EMBL/GenBank/DDBJ whole genome shotgun (WGS) entry which is preliminary data.</text>
</comment>
<organism evidence="2 3">
    <name type="scientific">Solibacillus kalamii</name>
    <dbReference type="NCBI Taxonomy" id="1748298"/>
    <lineage>
        <taxon>Bacteria</taxon>
        <taxon>Bacillati</taxon>
        <taxon>Bacillota</taxon>
        <taxon>Bacilli</taxon>
        <taxon>Bacillales</taxon>
        <taxon>Caryophanaceae</taxon>
        <taxon>Solibacillus</taxon>
    </lineage>
</organism>
<accession>A0ABX3ZGD3</accession>
<dbReference type="RefSeq" id="WP_087617535.1">
    <property type="nucleotide sequence ID" value="NZ_JAFBEY010000005.1"/>
</dbReference>
<evidence type="ECO:0000313" key="3">
    <source>
        <dbReference type="Proteomes" id="UP000196594"/>
    </source>
</evidence>
<proteinExistence type="predicted"/>
<dbReference type="EMBL" id="NHNT01000007">
    <property type="protein sequence ID" value="OUZ38628.1"/>
    <property type="molecule type" value="Genomic_DNA"/>
</dbReference>